<evidence type="ECO:0008006" key="3">
    <source>
        <dbReference type="Google" id="ProtNLM"/>
    </source>
</evidence>
<dbReference type="EMBL" id="RMBX01000019">
    <property type="protein sequence ID" value="RPD38064.1"/>
    <property type="molecule type" value="Genomic_DNA"/>
</dbReference>
<dbReference type="Proteomes" id="UP000279089">
    <property type="component" value="Unassembled WGS sequence"/>
</dbReference>
<dbReference type="InterPro" id="IPR013783">
    <property type="entry name" value="Ig-like_fold"/>
</dbReference>
<name>A0A3N4M4L8_9BACT</name>
<keyword evidence="2" id="KW-1185">Reference proteome</keyword>
<reference evidence="2" key="1">
    <citation type="submission" date="2018-11" db="EMBL/GenBank/DDBJ databases">
        <title>Chitinophaga lutea sp.nov., isolate from arsenic contaminated soil.</title>
        <authorList>
            <person name="Zong Y."/>
        </authorList>
    </citation>
    <scope>NUCLEOTIDE SEQUENCE [LARGE SCALE GENOMIC DNA]</scope>
    <source>
        <strain evidence="2">YLT18</strain>
    </source>
</reference>
<dbReference type="AlphaFoldDB" id="A0A3N4M4L8"/>
<protein>
    <recommendedName>
        <fullName evidence="3">DUF928 domain-containing protein</fullName>
    </recommendedName>
</protein>
<evidence type="ECO:0000313" key="1">
    <source>
        <dbReference type="EMBL" id="RPD38064.1"/>
    </source>
</evidence>
<sequence>MLLLALRAGAQVSMMPQVPPAGVILKAQLWNILLTSASDRQVTVTIALRLLDVRENQPLLTGITRRIVLSKGAKQLQAADVMPVQYEYLSANIDRSVNGFLPAGQYLACYTLHVEGTKAENNREDCIPFTIEPVSPPLLNLPENGAVLESRLPQFTWLPPAPVNLFSQLNYEMLLTEVYEGQPAPEAVQQNLPLLRLTRLKENYVNYPSFAIKLDTGKIYAWTVIAKNGGQFAAQTEVWTFSIREAKPSVPNSNTVYTRLRRELDGNVLYAAQTLYVDYTNETADSTVRFEIIALEEGNRSVHGGTLELKRGNNRLDVAVPGKSALRKGSSYLFRLQNSRSEYWQLKFVYQPEK</sequence>
<proteinExistence type="predicted"/>
<dbReference type="OrthoDB" id="633506at2"/>
<evidence type="ECO:0000313" key="2">
    <source>
        <dbReference type="Proteomes" id="UP000279089"/>
    </source>
</evidence>
<gene>
    <name evidence="1" type="ORF">EG028_27000</name>
</gene>
<dbReference type="Gene3D" id="2.60.40.10">
    <property type="entry name" value="Immunoglobulins"/>
    <property type="match status" value="1"/>
</dbReference>
<comment type="caution">
    <text evidence="1">The sequence shown here is derived from an EMBL/GenBank/DDBJ whole genome shotgun (WGS) entry which is preliminary data.</text>
</comment>
<accession>A0A3N4M4L8</accession>
<organism evidence="1 2">
    <name type="scientific">Chitinophaga barathri</name>
    <dbReference type="NCBI Taxonomy" id="1647451"/>
    <lineage>
        <taxon>Bacteria</taxon>
        <taxon>Pseudomonadati</taxon>
        <taxon>Bacteroidota</taxon>
        <taxon>Chitinophagia</taxon>
        <taxon>Chitinophagales</taxon>
        <taxon>Chitinophagaceae</taxon>
        <taxon>Chitinophaga</taxon>
    </lineage>
</organism>